<sequence length="55" mass="6263">MSLIIVVAMLVIVVLAKEQTQRFTGLMVIPQRALQPASGQQHFVMLSQFYSKWDL</sequence>
<dbReference type="EMBL" id="JAPTGG010000005">
    <property type="protein sequence ID" value="MCZ0865038.1"/>
    <property type="molecule type" value="Genomic_DNA"/>
</dbReference>
<proteinExistence type="predicted"/>
<accession>A0A9J6RK19</accession>
<dbReference type="Proteomes" id="UP001069090">
    <property type="component" value="Unassembled WGS sequence"/>
</dbReference>
<dbReference type="RefSeq" id="WP_268905119.1">
    <property type="nucleotide sequence ID" value="NZ_JAPTGG010000005.1"/>
</dbReference>
<evidence type="ECO:0000313" key="2">
    <source>
        <dbReference type="Proteomes" id="UP001069090"/>
    </source>
</evidence>
<comment type="caution">
    <text evidence="1">The sequence shown here is derived from an EMBL/GenBank/DDBJ whole genome shotgun (WGS) entry which is preliminary data.</text>
</comment>
<dbReference type="AlphaFoldDB" id="A0A9J6RK19"/>
<protein>
    <submittedName>
        <fullName evidence="1">Uncharacterized protein</fullName>
    </submittedName>
</protein>
<name>A0A9J6RK19_9GAMM</name>
<organism evidence="1 2">
    <name type="scientific">Dasania phycosphaerae</name>
    <dbReference type="NCBI Taxonomy" id="2950436"/>
    <lineage>
        <taxon>Bacteria</taxon>
        <taxon>Pseudomonadati</taxon>
        <taxon>Pseudomonadota</taxon>
        <taxon>Gammaproteobacteria</taxon>
        <taxon>Cellvibrionales</taxon>
        <taxon>Spongiibacteraceae</taxon>
        <taxon>Dasania</taxon>
    </lineage>
</organism>
<evidence type="ECO:0000313" key="1">
    <source>
        <dbReference type="EMBL" id="MCZ0865038.1"/>
    </source>
</evidence>
<gene>
    <name evidence="1" type="ORF">O0V09_07500</name>
</gene>
<keyword evidence="2" id="KW-1185">Reference proteome</keyword>
<reference evidence="1 2" key="1">
    <citation type="submission" date="2022-12" db="EMBL/GenBank/DDBJ databases">
        <title>Dasania phycosphaerae sp. nov., isolated from particulate material of the south coast of Korea.</title>
        <authorList>
            <person name="Jiang Y."/>
        </authorList>
    </citation>
    <scope>NUCLEOTIDE SEQUENCE [LARGE SCALE GENOMIC DNA]</scope>
    <source>
        <strain evidence="1 2">GY-19</strain>
    </source>
</reference>